<sequence>MGSIISAIGTSNPENRFTQDQIFRFMKDAHQLDPQNARRLEKLYHVSGIDYRHSVLNDFGKDRGEYDFFGNGLGLEPFPSTAKRGDIFESQALNLSLTAIENCTKQLHNFDKKKITHLITVSCTGMYAPGLDIEIVEKLGLNSSVERTCINFMGCYGAFNALKVADYICRAQPNATVLIVDVELCTLHFQRDNTLDNWLANSLFADGASAVVVQHEDYAEEKLFSIKSFYTEVITEARNEMAWKIGNHGYEMQLTNQVSKQIKSGIRNVADKLLKKANLAFDEIGSFAIHPGGRKILEVCDEVFKLSTAQNEHAYEVLKNFGNMSSTTVIFVLDELSKKLKAKKSEEQVMSFAFGPGLTFESMVLSYA</sequence>
<dbReference type="SUPFAM" id="SSF53901">
    <property type="entry name" value="Thiolase-like"/>
    <property type="match status" value="2"/>
</dbReference>
<proteinExistence type="inferred from homology"/>
<dbReference type="GO" id="GO:0030639">
    <property type="term" value="P:polyketide biosynthetic process"/>
    <property type="evidence" value="ECO:0007669"/>
    <property type="project" value="TreeGrafter"/>
</dbReference>
<evidence type="ECO:0000256" key="1">
    <source>
        <dbReference type="ARBA" id="ARBA00005531"/>
    </source>
</evidence>
<feature type="domain" description="Chalcone/stilbene synthase N-terminal" evidence="4">
    <location>
        <begin position="4"/>
        <end position="214"/>
    </location>
</feature>
<evidence type="ECO:0000313" key="7">
    <source>
        <dbReference type="Proteomes" id="UP000308181"/>
    </source>
</evidence>
<evidence type="ECO:0000259" key="5">
    <source>
        <dbReference type="Pfam" id="PF02797"/>
    </source>
</evidence>
<dbReference type="GO" id="GO:0016747">
    <property type="term" value="F:acyltransferase activity, transferring groups other than amino-acyl groups"/>
    <property type="evidence" value="ECO:0007669"/>
    <property type="project" value="InterPro"/>
</dbReference>
<dbReference type="RefSeq" id="WP_136825070.1">
    <property type="nucleotide sequence ID" value="NZ_SWBP01000001.1"/>
</dbReference>
<dbReference type="CDD" id="cd00831">
    <property type="entry name" value="CHS_like"/>
    <property type="match status" value="1"/>
</dbReference>
<dbReference type="Gene3D" id="3.40.47.10">
    <property type="match status" value="2"/>
</dbReference>
<evidence type="ECO:0000256" key="2">
    <source>
        <dbReference type="ARBA" id="ARBA00022679"/>
    </source>
</evidence>
<keyword evidence="2" id="KW-0808">Transferase</keyword>
<evidence type="ECO:0000313" key="6">
    <source>
        <dbReference type="EMBL" id="TKC00865.1"/>
    </source>
</evidence>
<accession>A0A4U1C6C2</accession>
<dbReference type="PIRSF" id="PIRSF000451">
    <property type="entry name" value="PKS_III"/>
    <property type="match status" value="1"/>
</dbReference>
<dbReference type="OrthoDB" id="9786288at2"/>
<feature type="active site" description="Acyl-thioester intermediate" evidence="3">
    <location>
        <position position="155"/>
    </location>
</feature>
<gene>
    <name evidence="6" type="ORF">FA046_04095</name>
</gene>
<dbReference type="PANTHER" id="PTHR11877">
    <property type="entry name" value="HYDROXYMETHYLGLUTARYL-COA SYNTHASE"/>
    <property type="match status" value="1"/>
</dbReference>
<dbReference type="InterPro" id="IPR012328">
    <property type="entry name" value="Chalcone/stilbene_synt_C"/>
</dbReference>
<dbReference type="EMBL" id="SWBP01000001">
    <property type="protein sequence ID" value="TKC00865.1"/>
    <property type="molecule type" value="Genomic_DNA"/>
</dbReference>
<dbReference type="InterPro" id="IPR016039">
    <property type="entry name" value="Thiolase-like"/>
</dbReference>
<name>A0A4U1C6C2_9SPHI</name>
<comment type="similarity">
    <text evidence="1">Belongs to the thiolase-like superfamily. Chalcone/stilbene synthases family.</text>
</comment>
<keyword evidence="7" id="KW-1185">Reference proteome</keyword>
<dbReference type="AlphaFoldDB" id="A0A4U1C6C2"/>
<feature type="domain" description="Chalcone/stilbene synthase C-terminal" evidence="5">
    <location>
        <begin position="231"/>
        <end position="365"/>
    </location>
</feature>
<evidence type="ECO:0000259" key="4">
    <source>
        <dbReference type="Pfam" id="PF00195"/>
    </source>
</evidence>
<reference evidence="6 7" key="1">
    <citation type="submission" date="2019-04" db="EMBL/GenBank/DDBJ databases">
        <title>Pedobacter sp. AR-3-17 sp. nov., isolated from Arctic soil.</title>
        <authorList>
            <person name="Dahal R.H."/>
            <person name="Kim D.-U."/>
        </authorList>
    </citation>
    <scope>NUCLEOTIDE SEQUENCE [LARGE SCALE GENOMIC DNA]</scope>
    <source>
        <strain evidence="6 7">AR-3-17</strain>
    </source>
</reference>
<dbReference type="InterPro" id="IPR011141">
    <property type="entry name" value="Polyketide_synthase_type-III"/>
</dbReference>
<evidence type="ECO:0000256" key="3">
    <source>
        <dbReference type="PIRSR" id="PIRSR000451-1"/>
    </source>
</evidence>
<dbReference type="Proteomes" id="UP000308181">
    <property type="component" value="Unassembled WGS sequence"/>
</dbReference>
<dbReference type="Pfam" id="PF00195">
    <property type="entry name" value="Chal_sti_synt_N"/>
    <property type="match status" value="1"/>
</dbReference>
<dbReference type="Pfam" id="PF02797">
    <property type="entry name" value="Chal_sti_synt_C"/>
    <property type="match status" value="1"/>
</dbReference>
<dbReference type="InterPro" id="IPR001099">
    <property type="entry name" value="Chalcone/stilbene_synt_N"/>
</dbReference>
<organism evidence="6 7">
    <name type="scientific">Pedobacter cryophilus</name>
    <dbReference type="NCBI Taxonomy" id="2571271"/>
    <lineage>
        <taxon>Bacteria</taxon>
        <taxon>Pseudomonadati</taxon>
        <taxon>Bacteroidota</taxon>
        <taxon>Sphingobacteriia</taxon>
        <taxon>Sphingobacteriales</taxon>
        <taxon>Sphingobacteriaceae</taxon>
        <taxon>Pedobacter</taxon>
    </lineage>
</organism>
<dbReference type="PANTHER" id="PTHR11877:SF46">
    <property type="entry name" value="TYPE III POLYKETIDE SYNTHASE A"/>
    <property type="match status" value="1"/>
</dbReference>
<comment type="caution">
    <text evidence="6">The sequence shown here is derived from an EMBL/GenBank/DDBJ whole genome shotgun (WGS) entry which is preliminary data.</text>
</comment>
<protein>
    <submittedName>
        <fullName evidence="6">Type III polyketide synthase</fullName>
    </submittedName>
</protein>